<organism evidence="10 11">
    <name type="scientific">Effrenium voratum</name>
    <dbReference type="NCBI Taxonomy" id="2562239"/>
    <lineage>
        <taxon>Eukaryota</taxon>
        <taxon>Sar</taxon>
        <taxon>Alveolata</taxon>
        <taxon>Dinophyceae</taxon>
        <taxon>Suessiales</taxon>
        <taxon>Symbiodiniaceae</taxon>
        <taxon>Effrenium</taxon>
    </lineage>
</organism>
<feature type="repeat" description="ANK" evidence="8">
    <location>
        <begin position="10"/>
        <end position="42"/>
    </location>
</feature>
<feature type="repeat" description="ANK" evidence="8">
    <location>
        <begin position="43"/>
        <end position="75"/>
    </location>
</feature>
<evidence type="ECO:0000256" key="1">
    <source>
        <dbReference type="ARBA" id="ARBA00001961"/>
    </source>
</evidence>
<sequence length="521" mass="57972">MSPDAEVDRNGLTALHYAAGRGDLQICRLLLELGAGVDTRNKDLRTPLMWAARNGHVEACEELVRRKADIHAANKLGICCLHWAAWGGSLDAVAYLLDQAADINAVCNAGCNVAVWAATAGSYDMCLWLHEKRADFASTNKNGHGVLNKAAWRGHSVKLMTWMLGIESIEEQLFEQDWDGELPVDRARQKGHTALAEWLHQQMCARRPSWQEAIEKIAAYRLRAARQLVAPKVTLKKHGEFEGGDFWEEHEDLLKKAWQERSPSHPELHDFGPAFEDRYIHPKLRDAAQQAREAKGEEAAWSLFEEIIPGVFASDCLFTAEFRQDFLGELESIEAAGIPTRRPNGMNRYGVILDQVGFERMLEGLVAAYVRPLGAMLFPELVGANDADEHYAFTVKYESGGDTELAKHGDASVVTLNLCLGPSVWEGGTLRFFESGGSGMYALPKGNASAGAGDIVFRPGMALIHRGQHQHQALELLSGQRVNIVMWLFARDGVVRIAPYAPDEQLTAAQRWESRRWRLDL</sequence>
<dbReference type="PANTHER" id="PTHR24161">
    <property type="entry name" value="ANK_REP_REGION DOMAIN-CONTAINING PROTEIN-RELATED"/>
    <property type="match status" value="1"/>
</dbReference>
<dbReference type="AlphaFoldDB" id="A0AA36MHJ7"/>
<dbReference type="Proteomes" id="UP001178507">
    <property type="component" value="Unassembled WGS sequence"/>
</dbReference>
<accession>A0AA36MHJ7</accession>
<keyword evidence="2" id="KW-0479">Metal-binding</keyword>
<evidence type="ECO:0000256" key="8">
    <source>
        <dbReference type="PROSITE-ProRule" id="PRU00023"/>
    </source>
</evidence>
<comment type="cofactor">
    <cofactor evidence="1">
        <name>L-ascorbate</name>
        <dbReference type="ChEBI" id="CHEBI:38290"/>
    </cofactor>
</comment>
<dbReference type="InterPro" id="IPR006620">
    <property type="entry name" value="Pro_4_hyd_alph"/>
</dbReference>
<dbReference type="GO" id="GO:0031418">
    <property type="term" value="F:L-ascorbic acid binding"/>
    <property type="evidence" value="ECO:0007669"/>
    <property type="project" value="InterPro"/>
</dbReference>
<dbReference type="GO" id="GO:0051213">
    <property type="term" value="F:dioxygenase activity"/>
    <property type="evidence" value="ECO:0007669"/>
    <property type="project" value="UniProtKB-KW"/>
</dbReference>
<dbReference type="PANTHER" id="PTHR24161:SF85">
    <property type="entry name" value="PALMITOYLTRANSFERASE HIP14"/>
    <property type="match status" value="1"/>
</dbReference>
<evidence type="ECO:0000256" key="3">
    <source>
        <dbReference type="ARBA" id="ARBA00022737"/>
    </source>
</evidence>
<evidence type="ECO:0000256" key="7">
    <source>
        <dbReference type="ARBA" id="ARBA00023043"/>
    </source>
</evidence>
<dbReference type="Pfam" id="PF12796">
    <property type="entry name" value="Ank_2"/>
    <property type="match status" value="1"/>
</dbReference>
<gene>
    <name evidence="10" type="ORF">EVOR1521_LOCUS1971</name>
</gene>
<dbReference type="Pfam" id="PF25238">
    <property type="entry name" value="OGFOD2-like"/>
    <property type="match status" value="1"/>
</dbReference>
<keyword evidence="6" id="KW-0408">Iron</keyword>
<comment type="caution">
    <text evidence="10">The sequence shown here is derived from an EMBL/GenBank/DDBJ whole genome shotgun (WGS) entry which is preliminary data.</text>
</comment>
<keyword evidence="7 8" id="KW-0040">ANK repeat</keyword>
<keyword evidence="11" id="KW-1185">Reference proteome</keyword>
<dbReference type="PRINTS" id="PR01415">
    <property type="entry name" value="ANKYRIN"/>
</dbReference>
<protein>
    <recommendedName>
        <fullName evidence="9">Fe2OG dioxygenase domain-containing protein</fullName>
    </recommendedName>
</protein>
<evidence type="ECO:0000259" key="9">
    <source>
        <dbReference type="PROSITE" id="PS51471"/>
    </source>
</evidence>
<dbReference type="GO" id="GO:0005506">
    <property type="term" value="F:iron ion binding"/>
    <property type="evidence" value="ECO:0007669"/>
    <property type="project" value="InterPro"/>
</dbReference>
<feature type="repeat" description="ANK" evidence="8">
    <location>
        <begin position="76"/>
        <end position="108"/>
    </location>
</feature>
<dbReference type="SMART" id="SM00702">
    <property type="entry name" value="P4Hc"/>
    <property type="match status" value="1"/>
</dbReference>
<dbReference type="SUPFAM" id="SSF48403">
    <property type="entry name" value="Ankyrin repeat"/>
    <property type="match status" value="1"/>
</dbReference>
<evidence type="ECO:0000256" key="4">
    <source>
        <dbReference type="ARBA" id="ARBA00022964"/>
    </source>
</evidence>
<dbReference type="PROSITE" id="PS50297">
    <property type="entry name" value="ANK_REP_REGION"/>
    <property type="match status" value="3"/>
</dbReference>
<evidence type="ECO:0000256" key="5">
    <source>
        <dbReference type="ARBA" id="ARBA00023002"/>
    </source>
</evidence>
<keyword evidence="5" id="KW-0560">Oxidoreductase</keyword>
<dbReference type="Gene3D" id="1.25.40.20">
    <property type="entry name" value="Ankyrin repeat-containing domain"/>
    <property type="match status" value="2"/>
</dbReference>
<feature type="domain" description="Fe2OG dioxygenase" evidence="9">
    <location>
        <begin position="388"/>
        <end position="490"/>
    </location>
</feature>
<dbReference type="PROSITE" id="PS51471">
    <property type="entry name" value="FE2OG_OXY"/>
    <property type="match status" value="1"/>
</dbReference>
<evidence type="ECO:0000256" key="2">
    <source>
        <dbReference type="ARBA" id="ARBA00022723"/>
    </source>
</evidence>
<evidence type="ECO:0000313" key="10">
    <source>
        <dbReference type="EMBL" id="CAJ1371716.1"/>
    </source>
</evidence>
<evidence type="ECO:0000313" key="11">
    <source>
        <dbReference type="Proteomes" id="UP001178507"/>
    </source>
</evidence>
<dbReference type="GO" id="GO:0016705">
    <property type="term" value="F:oxidoreductase activity, acting on paired donors, with incorporation or reduction of molecular oxygen"/>
    <property type="evidence" value="ECO:0007669"/>
    <property type="project" value="InterPro"/>
</dbReference>
<name>A0AA36MHJ7_9DINO</name>
<dbReference type="InterPro" id="IPR002110">
    <property type="entry name" value="Ankyrin_rpt"/>
</dbReference>
<keyword evidence="4" id="KW-0223">Dioxygenase</keyword>
<dbReference type="SMART" id="SM00248">
    <property type="entry name" value="ANK"/>
    <property type="match status" value="4"/>
</dbReference>
<keyword evidence="3" id="KW-0677">Repeat</keyword>
<dbReference type="Pfam" id="PF13637">
    <property type="entry name" value="Ank_4"/>
    <property type="match status" value="1"/>
</dbReference>
<reference evidence="10" key="1">
    <citation type="submission" date="2023-08" db="EMBL/GenBank/DDBJ databases">
        <authorList>
            <person name="Chen Y."/>
            <person name="Shah S."/>
            <person name="Dougan E. K."/>
            <person name="Thang M."/>
            <person name="Chan C."/>
        </authorList>
    </citation>
    <scope>NUCLEOTIDE SEQUENCE</scope>
</reference>
<dbReference type="EMBL" id="CAUJNA010000095">
    <property type="protein sequence ID" value="CAJ1371716.1"/>
    <property type="molecule type" value="Genomic_DNA"/>
</dbReference>
<proteinExistence type="predicted"/>
<evidence type="ECO:0000256" key="6">
    <source>
        <dbReference type="ARBA" id="ARBA00023004"/>
    </source>
</evidence>
<dbReference type="PROSITE" id="PS50088">
    <property type="entry name" value="ANK_REPEAT"/>
    <property type="match status" value="3"/>
</dbReference>
<dbReference type="InterPro" id="IPR005123">
    <property type="entry name" value="Oxoglu/Fe-dep_dioxygenase_dom"/>
</dbReference>
<dbReference type="InterPro" id="IPR036770">
    <property type="entry name" value="Ankyrin_rpt-contain_sf"/>
</dbReference>
<dbReference type="Pfam" id="PF00023">
    <property type="entry name" value="Ank"/>
    <property type="match status" value="1"/>
</dbReference>